<proteinExistence type="predicted"/>
<feature type="domain" description="Tox-MPTase4" evidence="1">
    <location>
        <begin position="24"/>
        <end position="106"/>
    </location>
</feature>
<evidence type="ECO:0000313" key="3">
    <source>
        <dbReference type="Proteomes" id="UP000315003"/>
    </source>
</evidence>
<accession>A0A517SR58</accession>
<dbReference type="OrthoDB" id="9878588at2"/>
<dbReference type="RefSeq" id="WP_145269895.1">
    <property type="nucleotide sequence ID" value="NZ_CP036272.1"/>
</dbReference>
<name>A0A517SR58_9BACT</name>
<dbReference type="Pfam" id="PF15640">
    <property type="entry name" value="Tox-MPTase4"/>
    <property type="match status" value="1"/>
</dbReference>
<evidence type="ECO:0000313" key="2">
    <source>
        <dbReference type="EMBL" id="QDT58615.1"/>
    </source>
</evidence>
<evidence type="ECO:0000259" key="1">
    <source>
        <dbReference type="Pfam" id="PF15640"/>
    </source>
</evidence>
<dbReference type="InterPro" id="IPR028912">
    <property type="entry name" value="Tox-MPTase4_dom"/>
</dbReference>
<dbReference type="AlphaFoldDB" id="A0A517SR58"/>
<protein>
    <recommendedName>
        <fullName evidence="1">Tox-MPTase4 domain-containing protein</fullName>
    </recommendedName>
</protein>
<gene>
    <name evidence="2" type="ORF">SV7mr_11080</name>
</gene>
<dbReference type="Proteomes" id="UP000315003">
    <property type="component" value="Chromosome"/>
</dbReference>
<dbReference type="EMBL" id="CP036272">
    <property type="protein sequence ID" value="QDT58615.1"/>
    <property type="molecule type" value="Genomic_DNA"/>
</dbReference>
<sequence length="115" mass="13640">MDEVGQLGGELFPKEKIPALVKYLDRRGIYLHEGINGSFDGVRGVMTLPRNPTRLNVRHELAHMLDYKKYGDDYYKLFTPAQREQMVLERLKNNRIWEQLNDLERDWSLNYPSTR</sequence>
<keyword evidence="3" id="KW-1185">Reference proteome</keyword>
<organism evidence="2 3">
    <name type="scientific">Stieleria bergensis</name>
    <dbReference type="NCBI Taxonomy" id="2528025"/>
    <lineage>
        <taxon>Bacteria</taxon>
        <taxon>Pseudomonadati</taxon>
        <taxon>Planctomycetota</taxon>
        <taxon>Planctomycetia</taxon>
        <taxon>Pirellulales</taxon>
        <taxon>Pirellulaceae</taxon>
        <taxon>Stieleria</taxon>
    </lineage>
</organism>
<reference evidence="2 3" key="1">
    <citation type="submission" date="2019-02" db="EMBL/GenBank/DDBJ databases">
        <title>Deep-cultivation of Planctomycetes and their phenomic and genomic characterization uncovers novel biology.</title>
        <authorList>
            <person name="Wiegand S."/>
            <person name="Jogler M."/>
            <person name="Boedeker C."/>
            <person name="Pinto D."/>
            <person name="Vollmers J."/>
            <person name="Rivas-Marin E."/>
            <person name="Kohn T."/>
            <person name="Peeters S.H."/>
            <person name="Heuer A."/>
            <person name="Rast P."/>
            <person name="Oberbeckmann S."/>
            <person name="Bunk B."/>
            <person name="Jeske O."/>
            <person name="Meyerdierks A."/>
            <person name="Storesund J.E."/>
            <person name="Kallscheuer N."/>
            <person name="Luecker S."/>
            <person name="Lage O.M."/>
            <person name="Pohl T."/>
            <person name="Merkel B.J."/>
            <person name="Hornburger P."/>
            <person name="Mueller R.-W."/>
            <person name="Bruemmer F."/>
            <person name="Labrenz M."/>
            <person name="Spormann A.M."/>
            <person name="Op den Camp H."/>
            <person name="Overmann J."/>
            <person name="Amann R."/>
            <person name="Jetten M.S.M."/>
            <person name="Mascher T."/>
            <person name="Medema M.H."/>
            <person name="Devos D.P."/>
            <person name="Kaster A.-K."/>
            <person name="Ovreas L."/>
            <person name="Rohde M."/>
            <person name="Galperin M.Y."/>
            <person name="Jogler C."/>
        </authorList>
    </citation>
    <scope>NUCLEOTIDE SEQUENCE [LARGE SCALE GENOMIC DNA]</scope>
    <source>
        <strain evidence="2 3">SV_7m_r</strain>
    </source>
</reference>